<dbReference type="GO" id="GO:0022857">
    <property type="term" value="F:transmembrane transporter activity"/>
    <property type="evidence" value="ECO:0007669"/>
    <property type="project" value="InterPro"/>
</dbReference>
<feature type="transmembrane region" description="Helical" evidence="12">
    <location>
        <begin position="311"/>
        <end position="329"/>
    </location>
</feature>
<keyword evidence="3" id="KW-0813">Transport</keyword>
<dbReference type="Proteomes" id="UP000316125">
    <property type="component" value="Chromosome"/>
</dbReference>
<dbReference type="CDD" id="cd06579">
    <property type="entry name" value="TM_PBP1_transp_AraH_like"/>
    <property type="match status" value="1"/>
</dbReference>
<evidence type="ECO:0000256" key="7">
    <source>
        <dbReference type="ARBA" id="ARBA00022989"/>
    </source>
</evidence>
<sequence length="336" mass="34112">MTTPTLTADPAAPRSGARTARPDAGSRTALRDALTIAAVWFLLAAATTIVRPDFLSTQSLLAITFTMAISGVLSVAQGIVVIGGGLLDLSLPVALVVSAWATVTLLGAGVPDLLAVLCGIVAGGAWGLLNGLIVVYGKLNPIIVTLATGFGGLAIMMIGFKSAQIPSGSALRAFGLGQFLGLPNIFWPMLVILVVAGLAITWTRWGRRLTAVGGNAQAARARGISLRRVRLATFSGAGAVAGVAGVLFASVTPSFTPNAGASYQLIVIAAVILAGISLSGGKGNFLVLLLSVGFLSTIPVSIAFFGLPPAFALIFQGALLIIAVGIDGFRIKRGAR</sequence>
<feature type="transmembrane region" description="Helical" evidence="12">
    <location>
        <begin position="33"/>
        <end position="50"/>
    </location>
</feature>
<protein>
    <recommendedName>
        <fullName evidence="10">Autoinducer 2 import system permease protein LsrC</fullName>
    </recommendedName>
</protein>
<feature type="transmembrane region" description="Helical" evidence="12">
    <location>
        <begin position="143"/>
        <end position="165"/>
    </location>
</feature>
<evidence type="ECO:0000313" key="13">
    <source>
        <dbReference type="EMBL" id="QDE36073.1"/>
    </source>
</evidence>
<feature type="transmembrane region" description="Helical" evidence="12">
    <location>
        <begin position="62"/>
        <end position="82"/>
    </location>
</feature>
<dbReference type="EMBL" id="CP041040">
    <property type="protein sequence ID" value="QDE36073.1"/>
    <property type="molecule type" value="Genomic_DNA"/>
</dbReference>
<reference evidence="13 14" key="1">
    <citation type="submission" date="2019-06" db="EMBL/GenBank/DDBJ databases">
        <title>Complete genome of Microbacterium foliorum M2.</title>
        <authorList>
            <person name="Cao G."/>
        </authorList>
    </citation>
    <scope>NUCLEOTIDE SEQUENCE [LARGE SCALE GENOMIC DNA]</scope>
    <source>
        <strain evidence="13 14">M2</strain>
    </source>
</reference>
<keyword evidence="6 12" id="KW-0812">Transmembrane</keyword>
<keyword evidence="8 12" id="KW-0472">Membrane</keyword>
<evidence type="ECO:0000256" key="10">
    <source>
        <dbReference type="ARBA" id="ARBA00039382"/>
    </source>
</evidence>
<evidence type="ECO:0000256" key="1">
    <source>
        <dbReference type="ARBA" id="ARBA00004651"/>
    </source>
</evidence>
<comment type="function">
    <text evidence="9">Part of the ABC transporter complex LsrABCD involved in autoinducer 2 (AI-2) import. Probably responsible for the translocation of the substrate across the membrane.</text>
</comment>
<evidence type="ECO:0000256" key="8">
    <source>
        <dbReference type="ARBA" id="ARBA00023136"/>
    </source>
</evidence>
<comment type="subcellular location">
    <subcellularLocation>
        <location evidence="1">Cell membrane</location>
        <topology evidence="1">Multi-pass membrane protein</topology>
    </subcellularLocation>
</comment>
<feature type="compositionally biased region" description="Low complexity" evidence="11">
    <location>
        <begin position="1"/>
        <end position="13"/>
    </location>
</feature>
<keyword evidence="5" id="KW-0997">Cell inner membrane</keyword>
<comment type="subunit">
    <text evidence="2">The complex is composed of two ATP-binding proteins (LsrA), two transmembrane proteins (LsrC and LsrD) and a solute-binding protein (LsrB).</text>
</comment>
<evidence type="ECO:0000256" key="6">
    <source>
        <dbReference type="ARBA" id="ARBA00022692"/>
    </source>
</evidence>
<evidence type="ECO:0000256" key="4">
    <source>
        <dbReference type="ARBA" id="ARBA00022475"/>
    </source>
</evidence>
<feature type="transmembrane region" description="Helical" evidence="12">
    <location>
        <begin position="114"/>
        <end position="136"/>
    </location>
</feature>
<evidence type="ECO:0000313" key="14">
    <source>
        <dbReference type="Proteomes" id="UP000316125"/>
    </source>
</evidence>
<name>A0A4Y5YUH9_9MICO</name>
<dbReference type="InterPro" id="IPR001851">
    <property type="entry name" value="ABC_transp_permease"/>
</dbReference>
<evidence type="ECO:0000256" key="3">
    <source>
        <dbReference type="ARBA" id="ARBA00022448"/>
    </source>
</evidence>
<evidence type="ECO:0000256" key="11">
    <source>
        <dbReference type="SAM" id="MobiDB-lite"/>
    </source>
</evidence>
<feature type="transmembrane region" description="Helical" evidence="12">
    <location>
        <begin position="261"/>
        <end position="278"/>
    </location>
</feature>
<dbReference type="PANTHER" id="PTHR32196:SF29">
    <property type="entry name" value="AUTOINDUCER 2 IMPORT SYSTEM PERMEASE PROTEIN LSRC"/>
    <property type="match status" value="1"/>
</dbReference>
<keyword evidence="7 12" id="KW-1133">Transmembrane helix</keyword>
<accession>A0A4Y5YUH9</accession>
<feature type="transmembrane region" description="Helical" evidence="12">
    <location>
        <begin position="229"/>
        <end position="249"/>
    </location>
</feature>
<gene>
    <name evidence="13" type="ORF">FIV50_15550</name>
</gene>
<keyword evidence="4" id="KW-1003">Cell membrane</keyword>
<dbReference type="OrthoDB" id="5193167at2"/>
<dbReference type="PANTHER" id="PTHR32196">
    <property type="entry name" value="ABC TRANSPORTER PERMEASE PROTEIN YPHD-RELATED-RELATED"/>
    <property type="match status" value="1"/>
</dbReference>
<evidence type="ECO:0000256" key="12">
    <source>
        <dbReference type="SAM" id="Phobius"/>
    </source>
</evidence>
<feature type="transmembrane region" description="Helical" evidence="12">
    <location>
        <begin position="285"/>
        <end position="305"/>
    </location>
</feature>
<evidence type="ECO:0000256" key="5">
    <source>
        <dbReference type="ARBA" id="ARBA00022519"/>
    </source>
</evidence>
<dbReference type="GO" id="GO:0005886">
    <property type="term" value="C:plasma membrane"/>
    <property type="evidence" value="ECO:0007669"/>
    <property type="project" value="UniProtKB-SubCell"/>
</dbReference>
<dbReference type="Pfam" id="PF02653">
    <property type="entry name" value="BPD_transp_2"/>
    <property type="match status" value="1"/>
</dbReference>
<dbReference type="AlphaFoldDB" id="A0A4Y5YUH9"/>
<feature type="transmembrane region" description="Helical" evidence="12">
    <location>
        <begin position="185"/>
        <end position="202"/>
    </location>
</feature>
<feature type="transmembrane region" description="Helical" evidence="12">
    <location>
        <begin position="89"/>
        <end position="108"/>
    </location>
</feature>
<feature type="region of interest" description="Disordered" evidence="11">
    <location>
        <begin position="1"/>
        <end position="24"/>
    </location>
</feature>
<proteinExistence type="predicted"/>
<evidence type="ECO:0000256" key="2">
    <source>
        <dbReference type="ARBA" id="ARBA00011262"/>
    </source>
</evidence>
<dbReference type="RefSeq" id="WP_140038205.1">
    <property type="nucleotide sequence ID" value="NZ_CP041040.1"/>
</dbReference>
<evidence type="ECO:0000256" key="9">
    <source>
        <dbReference type="ARBA" id="ARBA00025439"/>
    </source>
</evidence>
<organism evidence="13 14">
    <name type="scientific">Microbacterium foliorum</name>
    <dbReference type="NCBI Taxonomy" id="104336"/>
    <lineage>
        <taxon>Bacteria</taxon>
        <taxon>Bacillati</taxon>
        <taxon>Actinomycetota</taxon>
        <taxon>Actinomycetes</taxon>
        <taxon>Micrococcales</taxon>
        <taxon>Microbacteriaceae</taxon>
        <taxon>Microbacterium</taxon>
    </lineage>
</organism>